<dbReference type="SUPFAM" id="SSF102198">
    <property type="entry name" value="Putative cyclase"/>
    <property type="match status" value="1"/>
</dbReference>
<keyword evidence="3" id="KW-1185">Reference proteome</keyword>
<comment type="caution">
    <text evidence="2">The sequence shown here is derived from an EMBL/GenBank/DDBJ whole genome shotgun (WGS) entry which is preliminary data.</text>
</comment>
<dbReference type="Pfam" id="PF04199">
    <property type="entry name" value="Cyclase"/>
    <property type="match status" value="1"/>
</dbReference>
<evidence type="ECO:0000256" key="1">
    <source>
        <dbReference type="SAM" id="MobiDB-lite"/>
    </source>
</evidence>
<dbReference type="PANTHER" id="PTHR34861:SF10">
    <property type="entry name" value="CYCLASE"/>
    <property type="match status" value="1"/>
</dbReference>
<name>A0ABW9QWE9_9ACTN</name>
<gene>
    <name evidence="2" type="ORF">GHK86_08235</name>
</gene>
<reference evidence="2 3" key="1">
    <citation type="submission" date="2019-11" db="EMBL/GenBank/DDBJ databases">
        <title>Acidiferrimicrobium australis gen. nov., sp. nov., an acidophilic and obligately heterotrophic, member of the Actinobacteria that catalyses dissimilatory oxido- reduction of iron isolated from metal-rich acidic water in Chile.</title>
        <authorList>
            <person name="Gonzalez D."/>
            <person name="Huber K."/>
            <person name="Hedrich S."/>
            <person name="Rojas-Villalobos C."/>
            <person name="Quatrini R."/>
            <person name="Dinamarca M.A."/>
            <person name="Schwarz A."/>
            <person name="Canales C."/>
            <person name="Nancucheo I."/>
        </authorList>
    </citation>
    <scope>NUCLEOTIDE SEQUENCE [LARGE SCALE GENOMIC DNA]</scope>
    <source>
        <strain evidence="2 3">USS-CCA1</strain>
    </source>
</reference>
<dbReference type="PANTHER" id="PTHR34861">
    <property type="match status" value="1"/>
</dbReference>
<sequence>MPGSPPDGPVPPYDQLPDAGSGGRTAWGLWGSDESVGRLHLQTPQRVAAAARLVRRGAVFALDAALGAVDPPLTSARGVPRHRVLHEPGPGLVATDDVWDNLYPQAGSQWDSLAHIAYRPGVFYNGATDDDILCGRRNTIDHWARRGIAGRGVLLDLARHLGHAPEDATAYRVEQLEEVRRAEGVEYSEGCVILLRTGFLGWYTGLGRPERSRARSPLRAPGVEHTEAMARYLWDSGAAAVAADTYAVEVWPPDFGDDAAPWGFLHRVLIGALGFALGELWDLDALAADCAADGVYDCFVTSAPLHAPGGIGSPANALALK</sequence>
<feature type="region of interest" description="Disordered" evidence="1">
    <location>
        <begin position="1"/>
        <end position="24"/>
    </location>
</feature>
<dbReference type="EMBL" id="WJHE01000366">
    <property type="protein sequence ID" value="MST32708.1"/>
    <property type="molecule type" value="Genomic_DNA"/>
</dbReference>
<dbReference type="InterPro" id="IPR007325">
    <property type="entry name" value="KFase/CYL"/>
</dbReference>
<feature type="compositionally biased region" description="Pro residues" evidence="1">
    <location>
        <begin position="1"/>
        <end position="14"/>
    </location>
</feature>
<dbReference type="Proteomes" id="UP000437736">
    <property type="component" value="Unassembled WGS sequence"/>
</dbReference>
<evidence type="ECO:0000313" key="2">
    <source>
        <dbReference type="EMBL" id="MST32708.1"/>
    </source>
</evidence>
<dbReference type="Gene3D" id="3.50.30.50">
    <property type="entry name" value="Putative cyclase"/>
    <property type="match status" value="1"/>
</dbReference>
<dbReference type="InterPro" id="IPR037175">
    <property type="entry name" value="KFase_sf"/>
</dbReference>
<accession>A0ABW9QWE9</accession>
<organism evidence="2 3">
    <name type="scientific">Acidiferrimicrobium australe</name>
    <dbReference type="NCBI Taxonomy" id="2664430"/>
    <lineage>
        <taxon>Bacteria</taxon>
        <taxon>Bacillati</taxon>
        <taxon>Actinomycetota</taxon>
        <taxon>Acidimicrobiia</taxon>
        <taxon>Acidimicrobiales</taxon>
        <taxon>Acidimicrobiaceae</taxon>
        <taxon>Acidiferrimicrobium</taxon>
    </lineage>
</organism>
<proteinExistence type="predicted"/>
<evidence type="ECO:0000313" key="3">
    <source>
        <dbReference type="Proteomes" id="UP000437736"/>
    </source>
</evidence>
<protein>
    <submittedName>
        <fullName evidence="2">Cyclase family protein</fullName>
    </submittedName>
</protein>